<reference evidence="1 2" key="1">
    <citation type="submission" date="2024-07" db="EMBL/GenBank/DDBJ databases">
        <title>Section-level genome sequencing and comparative genomics of Aspergillus sections Usti and Cavernicolus.</title>
        <authorList>
            <consortium name="Lawrence Berkeley National Laboratory"/>
            <person name="Nybo J.L."/>
            <person name="Vesth T.C."/>
            <person name="Theobald S."/>
            <person name="Frisvad J.C."/>
            <person name="Larsen T.O."/>
            <person name="Kjaerboelling I."/>
            <person name="Rothschild-Mancinelli K."/>
            <person name="Lyhne E.K."/>
            <person name="Kogle M.E."/>
            <person name="Barry K."/>
            <person name="Clum A."/>
            <person name="Na H."/>
            <person name="Ledsgaard L."/>
            <person name="Lin J."/>
            <person name="Lipzen A."/>
            <person name="Kuo A."/>
            <person name="Riley R."/>
            <person name="Mondo S."/>
            <person name="Labutti K."/>
            <person name="Haridas S."/>
            <person name="Pangalinan J."/>
            <person name="Salamov A.A."/>
            <person name="Simmons B.A."/>
            <person name="Magnuson J.K."/>
            <person name="Chen J."/>
            <person name="Drula E."/>
            <person name="Henrissat B."/>
            <person name="Wiebenga A."/>
            <person name="Lubbers R.J."/>
            <person name="Gomes A.C."/>
            <person name="Macurrencykelacurrency M.R."/>
            <person name="Stajich J."/>
            <person name="Grigoriev I.V."/>
            <person name="Mortensen U.H."/>
            <person name="De Vries R.P."/>
            <person name="Baker S.E."/>
            <person name="Andersen M.R."/>
        </authorList>
    </citation>
    <scope>NUCLEOTIDE SEQUENCE [LARGE SCALE GENOMIC DNA]</scope>
    <source>
        <strain evidence="1 2">CBS 449.75</strain>
    </source>
</reference>
<protein>
    <submittedName>
        <fullName evidence="1">Uncharacterized protein</fullName>
    </submittedName>
</protein>
<accession>A0ABR4M1T8</accession>
<sequence>MERLLLTEPLIGQSHGDANRKRPCLVDFPTPSQRFSYSKYCVSDDDEWVCGFQFFQILRNATRRSNFLSRGSESGRNPHESNSAAPPRSAFCLLIMIQSKFLPWDRPPAPSLMLSSQRSCRRDVTTTTQLRVVVNQMQKTKERDRVRTKPMNGVMTQSSVSVLAQSIPMLAVSSCGRSQHLPNWGKASNGMDAG</sequence>
<name>A0ABR4M1T8_9EURO</name>
<keyword evidence="2" id="KW-1185">Reference proteome</keyword>
<organism evidence="1 2">
    <name type="scientific">Aspergillus lucknowensis</name>
    <dbReference type="NCBI Taxonomy" id="176173"/>
    <lineage>
        <taxon>Eukaryota</taxon>
        <taxon>Fungi</taxon>
        <taxon>Dikarya</taxon>
        <taxon>Ascomycota</taxon>
        <taxon>Pezizomycotina</taxon>
        <taxon>Eurotiomycetes</taxon>
        <taxon>Eurotiomycetidae</taxon>
        <taxon>Eurotiales</taxon>
        <taxon>Aspergillaceae</taxon>
        <taxon>Aspergillus</taxon>
        <taxon>Aspergillus subgen. Nidulantes</taxon>
    </lineage>
</organism>
<gene>
    <name evidence="1" type="ORF">BJX67DRAFT_344143</name>
</gene>
<dbReference type="Proteomes" id="UP001610432">
    <property type="component" value="Unassembled WGS sequence"/>
</dbReference>
<comment type="caution">
    <text evidence="1">The sequence shown here is derived from an EMBL/GenBank/DDBJ whole genome shotgun (WGS) entry which is preliminary data.</text>
</comment>
<evidence type="ECO:0000313" key="1">
    <source>
        <dbReference type="EMBL" id="KAL2870587.1"/>
    </source>
</evidence>
<dbReference type="GeneID" id="98143293"/>
<dbReference type="RefSeq" id="XP_070889566.1">
    <property type="nucleotide sequence ID" value="XM_071028221.1"/>
</dbReference>
<dbReference type="EMBL" id="JBFXLQ010000005">
    <property type="protein sequence ID" value="KAL2870587.1"/>
    <property type="molecule type" value="Genomic_DNA"/>
</dbReference>
<proteinExistence type="predicted"/>
<evidence type="ECO:0000313" key="2">
    <source>
        <dbReference type="Proteomes" id="UP001610432"/>
    </source>
</evidence>